<sequence length="424" mass="45089">MSRVPRWQGAVVVALAICLLAVVLGAPALFVVAVVPLGYVLVGVSSGAPSTDLAVERTLDDDRPRPGQPVSVTLLVTNEGDRVLPDVRIVDAVPEDVPVVAGSSAFATAIRPGETVSHEYEVLPPRGQYAFGTPRVRVRNLAASALETLEPDAEGDGSLTCKTLLDSFAVRDRTIRFVGRTPTDEGGSGIEFYAAREYRHGDPINRIDWHRLARTGDLATIEHREERAVTMVFLVDDRADVYRESRSGGPDSHDLTLYAASRGVLASLGDGNRTGFATLEDDVWIDPGGGDDVRRRVDDAVGESAGDSTPTGLAADGGRLATDLETRLPRNAQVVLCSPLTDDAAVDLVEQLRLRGRTVTVVSPDMTTSVSGGDLSPGTAIAGIERRNRVDDLQGLGSVVVDWDLADPLSVELTRAIRAMGGAR</sequence>
<dbReference type="KEGG" id="sawl:NGM29_04925"/>
<dbReference type="AlphaFoldDB" id="A0A9E7NC26"/>
<dbReference type="InterPro" id="IPR013783">
    <property type="entry name" value="Ig-like_fold"/>
</dbReference>
<dbReference type="Pfam" id="PF01882">
    <property type="entry name" value="DUF58"/>
    <property type="match status" value="1"/>
</dbReference>
<organism evidence="3 4">
    <name type="scientific">Natronosalvus rutilus</name>
    <dbReference type="NCBI Taxonomy" id="2953753"/>
    <lineage>
        <taxon>Archaea</taxon>
        <taxon>Methanobacteriati</taxon>
        <taxon>Methanobacteriota</taxon>
        <taxon>Stenosarchaea group</taxon>
        <taxon>Halobacteria</taxon>
        <taxon>Halobacteriales</taxon>
        <taxon>Natrialbaceae</taxon>
        <taxon>Natronosalvus</taxon>
    </lineage>
</organism>
<dbReference type="GeneID" id="73289365"/>
<evidence type="ECO:0000313" key="3">
    <source>
        <dbReference type="EMBL" id="UTF54621.1"/>
    </source>
</evidence>
<proteinExistence type="predicted"/>
<dbReference type="PANTHER" id="PTHR33608">
    <property type="entry name" value="BLL2464 PROTEIN"/>
    <property type="match status" value="1"/>
</dbReference>
<dbReference type="Proteomes" id="UP001056855">
    <property type="component" value="Chromosome"/>
</dbReference>
<evidence type="ECO:0000259" key="1">
    <source>
        <dbReference type="Pfam" id="PF01345"/>
    </source>
</evidence>
<accession>A0A9E7NC26</accession>
<dbReference type="EMBL" id="CP100355">
    <property type="protein sequence ID" value="UTF54621.1"/>
    <property type="molecule type" value="Genomic_DNA"/>
</dbReference>
<dbReference type="InterPro" id="IPR001434">
    <property type="entry name" value="OmcB-like_DUF11"/>
</dbReference>
<evidence type="ECO:0000313" key="4">
    <source>
        <dbReference type="Proteomes" id="UP001056855"/>
    </source>
</evidence>
<dbReference type="RefSeq" id="WP_254159317.1">
    <property type="nucleotide sequence ID" value="NZ_CP100355.1"/>
</dbReference>
<feature type="domain" description="DUF11" evidence="1">
    <location>
        <begin position="52"/>
        <end position="105"/>
    </location>
</feature>
<dbReference type="Gene3D" id="2.60.40.10">
    <property type="entry name" value="Immunoglobulins"/>
    <property type="match status" value="1"/>
</dbReference>
<protein>
    <submittedName>
        <fullName evidence="3">DUF58 domain-containing protein</fullName>
    </submittedName>
</protein>
<evidence type="ECO:0000259" key="2">
    <source>
        <dbReference type="Pfam" id="PF01882"/>
    </source>
</evidence>
<dbReference type="PANTHER" id="PTHR33608:SF6">
    <property type="entry name" value="BLL2464 PROTEIN"/>
    <property type="match status" value="1"/>
</dbReference>
<keyword evidence="4" id="KW-1185">Reference proteome</keyword>
<feature type="domain" description="DUF58" evidence="2">
    <location>
        <begin position="195"/>
        <end position="362"/>
    </location>
</feature>
<name>A0A9E7NC26_9EURY</name>
<dbReference type="InterPro" id="IPR002881">
    <property type="entry name" value="DUF58"/>
</dbReference>
<reference evidence="3" key="1">
    <citation type="submission" date="2022-06" db="EMBL/GenBank/DDBJ databases">
        <title>Diverse halophilic archaea isolated from saline environments.</title>
        <authorList>
            <person name="Cui H.-L."/>
        </authorList>
    </citation>
    <scope>NUCLEOTIDE SEQUENCE</scope>
    <source>
        <strain evidence="3">WLHS1</strain>
    </source>
</reference>
<gene>
    <name evidence="3" type="ORF">NGM29_04925</name>
</gene>
<dbReference type="Pfam" id="PF01345">
    <property type="entry name" value="DUF11"/>
    <property type="match status" value="1"/>
</dbReference>